<dbReference type="RefSeq" id="WP_088255984.1">
    <property type="nucleotide sequence ID" value="NZ_NIDE01000007.1"/>
</dbReference>
<protein>
    <submittedName>
        <fullName evidence="1">Uncharacterized protein</fullName>
    </submittedName>
</protein>
<dbReference type="Proteomes" id="UP000214646">
    <property type="component" value="Unassembled WGS sequence"/>
</dbReference>
<comment type="caution">
    <text evidence="1">The sequence shown here is derived from an EMBL/GenBank/DDBJ whole genome shotgun (WGS) entry which is preliminary data.</text>
</comment>
<evidence type="ECO:0000313" key="1">
    <source>
        <dbReference type="EMBL" id="OWK41023.1"/>
    </source>
</evidence>
<proteinExistence type="predicted"/>
<dbReference type="AlphaFoldDB" id="A0A225DJA5"/>
<evidence type="ECO:0000313" key="2">
    <source>
        <dbReference type="Proteomes" id="UP000214646"/>
    </source>
</evidence>
<dbReference type="EMBL" id="NIDE01000007">
    <property type="protein sequence ID" value="OWK41023.1"/>
    <property type="molecule type" value="Genomic_DNA"/>
</dbReference>
<name>A0A225DJA5_9BACT</name>
<organism evidence="1 2">
    <name type="scientific">Fimbriiglobus ruber</name>
    <dbReference type="NCBI Taxonomy" id="1908690"/>
    <lineage>
        <taxon>Bacteria</taxon>
        <taxon>Pseudomonadati</taxon>
        <taxon>Planctomycetota</taxon>
        <taxon>Planctomycetia</taxon>
        <taxon>Gemmatales</taxon>
        <taxon>Gemmataceae</taxon>
        <taxon>Fimbriiglobus</taxon>
    </lineage>
</organism>
<gene>
    <name evidence="1" type="ORF">FRUB_04915</name>
</gene>
<sequence>MVRPYDPRSFLRHVPFPLLRTFFATQNIPLGIDWSHLEDGDVEPVFQVWIDLPPGDRERAEQMFRNIHDLADAVGTRMLVEEIYFQRFNPLPENPAYGPHAVALQTLLTYPFLFHQVLQIRHADLLPGRYWHRVPGLLGRVPDAGPHACQRLKLALANYFRLEQGRGHRVTVEYYPRPDGTHYYFCFPDDYTQTHVGHDLRGTLRRSPVRPAFELVYVFDPATGVLEMYAPGTKAIRAALETVFCGTLLDAQPPDEVPYNPAYQLDRLLDGAVPFATDPEDAVREVRVKKLRVSFTRCRRRAVLEGDPEAPPEDVFAMLGDQFPADRYPRGQMHVTQATFALCYRPTGGGRDRTLTFDVTYPNGCTLKNRPDDQRALGEKYLRRWGITRD</sequence>
<dbReference type="OrthoDB" id="232531at2"/>
<keyword evidence="2" id="KW-1185">Reference proteome</keyword>
<reference evidence="2" key="1">
    <citation type="submission" date="2017-06" db="EMBL/GenBank/DDBJ databases">
        <title>Genome analysis of Fimbriiglobus ruber SP5, the first member of the order Planctomycetales with confirmed chitinolytic capability.</title>
        <authorList>
            <person name="Ravin N.V."/>
            <person name="Rakitin A.L."/>
            <person name="Ivanova A.A."/>
            <person name="Beletsky A.V."/>
            <person name="Kulichevskaya I.S."/>
            <person name="Mardanov A.V."/>
            <person name="Dedysh S.N."/>
        </authorList>
    </citation>
    <scope>NUCLEOTIDE SEQUENCE [LARGE SCALE GENOMIC DNA]</scope>
    <source>
        <strain evidence="2">SP5</strain>
    </source>
</reference>
<accession>A0A225DJA5</accession>